<evidence type="ECO:0000313" key="2">
    <source>
        <dbReference type="Proteomes" id="UP001322785"/>
    </source>
</evidence>
<accession>A0ABZ0ZK14</accession>
<reference evidence="1 2" key="1">
    <citation type="submission" date="2023-12" db="EMBL/GenBank/DDBJ databases">
        <authorList>
            <person name="Menendez E."/>
            <person name="Kaur S."/>
            <person name="Flores-Felix J.D."/>
            <person name="diCenzo G.C."/>
            <person name="Peix A."/>
            <person name="Velazquez E."/>
        </authorList>
    </citation>
    <scope>NUCLEOTIDE SEQUENCE [LARGE SCALE GENOMIC DNA]</scope>
    <source>
        <strain evidence="1 2">CIP 108029</strain>
    </source>
</reference>
<evidence type="ECO:0000313" key="1">
    <source>
        <dbReference type="EMBL" id="WQN39521.1"/>
    </source>
</evidence>
<sequence length="424" mass="46432">MADAPTPMDGKVTGSWLVHHTNKLQHFSGASGFDRILSAGKATKLLSALSATQQNVVDMPRVEVLATAANMTPFELQGALWALEQQQLLQRSVSGVEVFGVTSATVLQRGAEVFAALSPRPEELAAISLAEMASSEPLDKREATRWISDTYRMTSGATDDFLAQTERTRLIDWEKHDAGAIVYFNGNLFKGGDLKKVSAILSQLNATERSLMSEVEERLKKQGCLAVTEIEKVIGPQLFERLNSIGFFDVNLVSNPTESVSFATRPAAFGKYANGNVDEGLDLAKAFVSSLTYGITRRHPNHGRIRRIEDLLGRLLRGEWTAAATAIGEDYVALELRGVVELRKGPAYGHQMRLRKTDVGQMALQVLQSGDASDMPLLKEIPSAQVTGYTGPEETRTLVRKHQLPESQRVVRNMLEVLRTGGGR</sequence>
<organism evidence="1 2">
    <name type="scientific">Rhizobium indigoferae</name>
    <dbReference type="NCBI Taxonomy" id="158891"/>
    <lineage>
        <taxon>Bacteria</taxon>
        <taxon>Pseudomonadati</taxon>
        <taxon>Pseudomonadota</taxon>
        <taxon>Alphaproteobacteria</taxon>
        <taxon>Hyphomicrobiales</taxon>
        <taxon>Rhizobiaceae</taxon>
        <taxon>Rhizobium/Agrobacterium group</taxon>
        <taxon>Rhizobium</taxon>
    </lineage>
</organism>
<protein>
    <submittedName>
        <fullName evidence="1">Uncharacterized protein</fullName>
    </submittedName>
</protein>
<name>A0ABZ0ZK14_9HYPH</name>
<dbReference type="RefSeq" id="WP_193446401.1">
    <property type="nucleotide sequence ID" value="NZ_BSOQ01000043.1"/>
</dbReference>
<dbReference type="Proteomes" id="UP001322785">
    <property type="component" value="Chromosome"/>
</dbReference>
<dbReference type="EMBL" id="CP140635">
    <property type="protein sequence ID" value="WQN39521.1"/>
    <property type="molecule type" value="Genomic_DNA"/>
</dbReference>
<proteinExistence type="predicted"/>
<gene>
    <name evidence="1" type="ORF">U5G49_004725</name>
</gene>
<keyword evidence="2" id="KW-1185">Reference proteome</keyword>